<protein>
    <submittedName>
        <fullName evidence="1">Uncharacterized protein</fullName>
    </submittedName>
</protein>
<gene>
    <name evidence="1" type="ORF">vBKpnF48_279</name>
</gene>
<keyword evidence="2" id="KW-1185">Reference proteome</keyword>
<organism evidence="1 2">
    <name type="scientific">Klebsiella phage vB_Kpn_F48</name>
    <dbReference type="NCBI Taxonomy" id="2070028"/>
    <lineage>
        <taxon>Viruses</taxon>
        <taxon>Duplodnaviria</taxon>
        <taxon>Heunggongvirae</taxon>
        <taxon>Uroviricota</taxon>
        <taxon>Caudoviricetes</taxon>
        <taxon>Marfavirus</taxon>
        <taxon>Marfavirus F48</taxon>
    </lineage>
</organism>
<evidence type="ECO:0000313" key="1">
    <source>
        <dbReference type="EMBL" id="AUO78904.1"/>
    </source>
</evidence>
<reference evidence="2" key="1">
    <citation type="submission" date="2018-01" db="EMBL/GenBank/DDBJ databases">
        <title>Direct submission.</title>
        <authorList>
            <person name="Ciacci N."/>
        </authorList>
    </citation>
    <scope>NUCLEOTIDE SEQUENCE [LARGE SCALE GENOMIC DNA]</scope>
</reference>
<evidence type="ECO:0000313" key="2">
    <source>
        <dbReference type="Proteomes" id="UP000240294"/>
    </source>
</evidence>
<dbReference type="EMBL" id="MG746602">
    <property type="protein sequence ID" value="AUO78904.1"/>
    <property type="molecule type" value="Genomic_DNA"/>
</dbReference>
<dbReference type="Proteomes" id="UP000240294">
    <property type="component" value="Genome"/>
</dbReference>
<proteinExistence type="predicted"/>
<name>A0A2I6UFZ4_9CAUD</name>
<accession>A0A2I6UFZ4</accession>
<sequence length="177" mass="19050">MITFNDILAEGLADVKAAAVAGIKAGKYKYENTDESRFQFVRDMKAEGFTGSAVSNAWKSAMVTGEFFIPADKGSKPAKAAPKKAVLTDAEVKSLDKAWADVHAAYEKAAALSGKLHAKVASTLDAATASKINVRDTPDLYAVLYGLKTSSQTEDFGKRLTQITHYVGDVGRHYKKL</sequence>